<feature type="domain" description="Response regulatory" evidence="3">
    <location>
        <begin position="14"/>
        <end position="128"/>
    </location>
</feature>
<dbReference type="InterPro" id="IPR011006">
    <property type="entry name" value="CheY-like_superfamily"/>
</dbReference>
<evidence type="ECO:0000256" key="2">
    <source>
        <dbReference type="PROSITE-ProRule" id="PRU00169"/>
    </source>
</evidence>
<dbReference type="PANTHER" id="PTHR44591:SF25">
    <property type="entry name" value="CHEMOTAXIS TWO-COMPONENT RESPONSE REGULATOR"/>
    <property type="match status" value="1"/>
</dbReference>
<dbReference type="EMBL" id="CP036266">
    <property type="protein sequence ID" value="QDT18274.1"/>
    <property type="molecule type" value="Genomic_DNA"/>
</dbReference>
<dbReference type="RefSeq" id="WP_145179654.1">
    <property type="nucleotide sequence ID" value="NZ_CP036266.1"/>
</dbReference>
<dbReference type="SUPFAM" id="SSF52172">
    <property type="entry name" value="CheY-like"/>
    <property type="match status" value="1"/>
</dbReference>
<dbReference type="PROSITE" id="PS50110">
    <property type="entry name" value="RESPONSE_REGULATORY"/>
    <property type="match status" value="1"/>
</dbReference>
<dbReference type="AlphaFoldDB" id="A0A517PG03"/>
<evidence type="ECO:0000256" key="1">
    <source>
        <dbReference type="ARBA" id="ARBA00022553"/>
    </source>
</evidence>
<reference evidence="4 5" key="1">
    <citation type="submission" date="2019-02" db="EMBL/GenBank/DDBJ databases">
        <title>Deep-cultivation of Planctomycetes and their phenomic and genomic characterization uncovers novel biology.</title>
        <authorList>
            <person name="Wiegand S."/>
            <person name="Jogler M."/>
            <person name="Boedeker C."/>
            <person name="Pinto D."/>
            <person name="Vollmers J."/>
            <person name="Rivas-Marin E."/>
            <person name="Kohn T."/>
            <person name="Peeters S.H."/>
            <person name="Heuer A."/>
            <person name="Rast P."/>
            <person name="Oberbeckmann S."/>
            <person name="Bunk B."/>
            <person name="Jeske O."/>
            <person name="Meyerdierks A."/>
            <person name="Storesund J.E."/>
            <person name="Kallscheuer N."/>
            <person name="Luecker S."/>
            <person name="Lage O.M."/>
            <person name="Pohl T."/>
            <person name="Merkel B.J."/>
            <person name="Hornburger P."/>
            <person name="Mueller R.-W."/>
            <person name="Bruemmer F."/>
            <person name="Labrenz M."/>
            <person name="Spormann A.M."/>
            <person name="Op den Camp H."/>
            <person name="Overmann J."/>
            <person name="Amann R."/>
            <person name="Jetten M.S.M."/>
            <person name="Mascher T."/>
            <person name="Medema M.H."/>
            <person name="Devos D.P."/>
            <person name="Kaster A.-K."/>
            <person name="Ovreas L."/>
            <person name="Rohde M."/>
            <person name="Galperin M.Y."/>
            <person name="Jogler C."/>
        </authorList>
    </citation>
    <scope>NUCLEOTIDE SEQUENCE [LARGE SCALE GENOMIC DNA]</scope>
    <source>
        <strain evidence="4 5">HG66A1</strain>
    </source>
</reference>
<dbReference type="OrthoDB" id="271936at2"/>
<keyword evidence="5" id="KW-1185">Reference proteome</keyword>
<dbReference type="GO" id="GO:0000160">
    <property type="term" value="P:phosphorelay signal transduction system"/>
    <property type="evidence" value="ECO:0007669"/>
    <property type="project" value="InterPro"/>
</dbReference>
<name>A0A517PG03_9PLAN</name>
<dbReference type="SMART" id="SM00448">
    <property type="entry name" value="REC"/>
    <property type="match status" value="1"/>
</dbReference>
<organism evidence="4 5">
    <name type="scientific">Gimesia chilikensis</name>
    <dbReference type="NCBI Taxonomy" id="2605989"/>
    <lineage>
        <taxon>Bacteria</taxon>
        <taxon>Pseudomonadati</taxon>
        <taxon>Planctomycetota</taxon>
        <taxon>Planctomycetia</taxon>
        <taxon>Planctomycetales</taxon>
        <taxon>Planctomycetaceae</taxon>
        <taxon>Gimesia</taxon>
    </lineage>
</organism>
<feature type="modified residue" description="4-aspartylphosphate" evidence="2">
    <location>
        <position position="63"/>
    </location>
</feature>
<evidence type="ECO:0000313" key="5">
    <source>
        <dbReference type="Proteomes" id="UP000320421"/>
    </source>
</evidence>
<keyword evidence="1 2" id="KW-0597">Phosphoprotein</keyword>
<evidence type="ECO:0000313" key="4">
    <source>
        <dbReference type="EMBL" id="QDT18274.1"/>
    </source>
</evidence>
<protein>
    <submittedName>
        <fullName evidence="4">Response regulator protein TodT</fullName>
    </submittedName>
</protein>
<dbReference type="Pfam" id="PF00072">
    <property type="entry name" value="Response_reg"/>
    <property type="match status" value="1"/>
</dbReference>
<dbReference type="InterPro" id="IPR001789">
    <property type="entry name" value="Sig_transdc_resp-reg_receiver"/>
</dbReference>
<evidence type="ECO:0000259" key="3">
    <source>
        <dbReference type="PROSITE" id="PS50110"/>
    </source>
</evidence>
<dbReference type="InterPro" id="IPR050595">
    <property type="entry name" value="Bact_response_regulator"/>
</dbReference>
<accession>A0A517PG03</accession>
<sequence length="138" mass="15058">MQRLQKLPEYYQPRVYIVEDDEAVRDSCAMLIQSSGLSVEAFSSAEEFLRSTAADSCGCLLTDLQLTGCNGLELLKQMKSAGYRLPAILVSGSLDPTTTGCAVEEGAFAILEKPYPVQSLREAVITAIENDSQQRTCK</sequence>
<proteinExistence type="predicted"/>
<dbReference type="PANTHER" id="PTHR44591">
    <property type="entry name" value="STRESS RESPONSE REGULATOR PROTEIN 1"/>
    <property type="match status" value="1"/>
</dbReference>
<dbReference type="Proteomes" id="UP000320421">
    <property type="component" value="Chromosome"/>
</dbReference>
<dbReference type="Gene3D" id="3.40.50.2300">
    <property type="match status" value="1"/>
</dbReference>
<gene>
    <name evidence="4" type="primary">todT_1</name>
    <name evidence="4" type="ORF">HG66A1_00330</name>
</gene>